<gene>
    <name evidence="1" type="ORF">EV192_103567</name>
</gene>
<dbReference type="OrthoDB" id="9836203at2"/>
<protein>
    <recommendedName>
        <fullName evidence="3">SUKH-3 immunity protein of toxin-antitoxin system</fullName>
    </recommendedName>
</protein>
<proteinExistence type="predicted"/>
<evidence type="ECO:0000313" key="1">
    <source>
        <dbReference type="EMBL" id="TCO60984.1"/>
    </source>
</evidence>
<comment type="caution">
    <text evidence="1">The sequence shown here is derived from an EMBL/GenBank/DDBJ whole genome shotgun (WGS) entry which is preliminary data.</text>
</comment>
<dbReference type="AlphaFoldDB" id="A0A4R2JNR7"/>
<keyword evidence="2" id="KW-1185">Reference proteome</keyword>
<sequence>MNGLVASVLTDLFGPPEPGSDADSLAWTTWRSNDPDHRSRLYRRTGPTDLPDALLACYGDFGGGFLIGSSIKMATIDSQDVHGLYRFDELAIQPELSDVRVQRPELHFFLDAANVWFYGIEGDTLVAFDADLDEITDLGDPAAALPDLLTEWLDS</sequence>
<evidence type="ECO:0008006" key="3">
    <source>
        <dbReference type="Google" id="ProtNLM"/>
    </source>
</evidence>
<organism evidence="1 2">
    <name type="scientific">Actinocrispum wychmicini</name>
    <dbReference type="NCBI Taxonomy" id="1213861"/>
    <lineage>
        <taxon>Bacteria</taxon>
        <taxon>Bacillati</taxon>
        <taxon>Actinomycetota</taxon>
        <taxon>Actinomycetes</taxon>
        <taxon>Pseudonocardiales</taxon>
        <taxon>Pseudonocardiaceae</taxon>
        <taxon>Actinocrispum</taxon>
    </lineage>
</organism>
<dbReference type="EMBL" id="SLWS01000003">
    <property type="protein sequence ID" value="TCO60984.1"/>
    <property type="molecule type" value="Genomic_DNA"/>
</dbReference>
<dbReference type="Proteomes" id="UP000295680">
    <property type="component" value="Unassembled WGS sequence"/>
</dbReference>
<dbReference type="RefSeq" id="WP_132116370.1">
    <property type="nucleotide sequence ID" value="NZ_SLWS01000003.1"/>
</dbReference>
<evidence type="ECO:0000313" key="2">
    <source>
        <dbReference type="Proteomes" id="UP000295680"/>
    </source>
</evidence>
<name>A0A4R2JNR7_9PSEU</name>
<reference evidence="1 2" key="1">
    <citation type="submission" date="2019-03" db="EMBL/GenBank/DDBJ databases">
        <title>Genomic Encyclopedia of Type Strains, Phase IV (KMG-IV): sequencing the most valuable type-strain genomes for metagenomic binning, comparative biology and taxonomic classification.</title>
        <authorList>
            <person name="Goeker M."/>
        </authorList>
    </citation>
    <scope>NUCLEOTIDE SEQUENCE [LARGE SCALE GENOMIC DNA]</scope>
    <source>
        <strain evidence="1 2">DSM 45934</strain>
    </source>
</reference>
<accession>A0A4R2JNR7</accession>